<evidence type="ECO:0000256" key="4">
    <source>
        <dbReference type="ARBA" id="ARBA00022519"/>
    </source>
</evidence>
<organism evidence="11 12">
    <name type="scientific">Dissulfurirhabdus thermomarina</name>
    <dbReference type="NCBI Taxonomy" id="1765737"/>
    <lineage>
        <taxon>Bacteria</taxon>
        <taxon>Deltaproteobacteria</taxon>
        <taxon>Dissulfurirhabdaceae</taxon>
        <taxon>Dissulfurirhabdus</taxon>
    </lineage>
</organism>
<evidence type="ECO:0000256" key="2">
    <source>
        <dbReference type="ARBA" id="ARBA00022448"/>
    </source>
</evidence>
<evidence type="ECO:0000256" key="7">
    <source>
        <dbReference type="ARBA" id="ARBA00023136"/>
    </source>
</evidence>
<protein>
    <submittedName>
        <fullName evidence="11">TRAP transporter small permease subunit</fullName>
    </submittedName>
</protein>
<dbReference type="GO" id="GO:0022857">
    <property type="term" value="F:transmembrane transporter activity"/>
    <property type="evidence" value="ECO:0007669"/>
    <property type="project" value="TreeGrafter"/>
</dbReference>
<dbReference type="GO" id="GO:0005886">
    <property type="term" value="C:plasma membrane"/>
    <property type="evidence" value="ECO:0007669"/>
    <property type="project" value="UniProtKB-SubCell"/>
</dbReference>
<dbReference type="AlphaFoldDB" id="A0A6N9TT94"/>
<dbReference type="InterPro" id="IPR055348">
    <property type="entry name" value="DctQ"/>
</dbReference>
<dbReference type="RefSeq" id="WP_163298802.1">
    <property type="nucleotide sequence ID" value="NZ_JAAGRR010000074.1"/>
</dbReference>
<feature type="transmembrane region" description="Helical" evidence="9">
    <location>
        <begin position="52"/>
        <end position="71"/>
    </location>
</feature>
<dbReference type="Proteomes" id="UP000469346">
    <property type="component" value="Unassembled WGS sequence"/>
</dbReference>
<evidence type="ECO:0000256" key="6">
    <source>
        <dbReference type="ARBA" id="ARBA00022989"/>
    </source>
</evidence>
<feature type="transmembrane region" description="Helical" evidence="9">
    <location>
        <begin position="92"/>
        <end position="118"/>
    </location>
</feature>
<comment type="similarity">
    <text evidence="8">Belongs to the TRAP transporter small permease family.</text>
</comment>
<feature type="transmembrane region" description="Helical" evidence="9">
    <location>
        <begin position="138"/>
        <end position="157"/>
    </location>
</feature>
<gene>
    <name evidence="11" type="ORF">G3N55_07410</name>
</gene>
<keyword evidence="12" id="KW-1185">Reference proteome</keyword>
<accession>A0A6N9TT94</accession>
<comment type="caution">
    <text evidence="11">The sequence shown here is derived from an EMBL/GenBank/DDBJ whole genome shotgun (WGS) entry which is preliminary data.</text>
</comment>
<evidence type="ECO:0000256" key="3">
    <source>
        <dbReference type="ARBA" id="ARBA00022475"/>
    </source>
</evidence>
<evidence type="ECO:0000256" key="5">
    <source>
        <dbReference type="ARBA" id="ARBA00022692"/>
    </source>
</evidence>
<keyword evidence="3" id="KW-1003">Cell membrane</keyword>
<dbReference type="PANTHER" id="PTHR35011">
    <property type="entry name" value="2,3-DIKETO-L-GULONATE TRAP TRANSPORTER SMALL PERMEASE PROTEIN YIAM"/>
    <property type="match status" value="1"/>
</dbReference>
<keyword evidence="2" id="KW-0813">Transport</keyword>
<keyword evidence="6 9" id="KW-1133">Transmembrane helix</keyword>
<evidence type="ECO:0000256" key="8">
    <source>
        <dbReference type="ARBA" id="ARBA00038436"/>
    </source>
</evidence>
<keyword evidence="7 9" id="KW-0472">Membrane</keyword>
<evidence type="ECO:0000313" key="12">
    <source>
        <dbReference type="Proteomes" id="UP000469346"/>
    </source>
</evidence>
<sequence>MPDGGRPGPALLRLLARLEDALLVALLGAMVALAGLQIVLRELFGSGLAWSGPLLRILVLWVGMAGAMVAARDDDHIRISALRRFLPDRWRPGIEAASDLVTALVAGVVAAQAARFAYMDWSYGTEAMPGVPAWACEAILPLAFGVIALRYLAFAWTRAAEWLGRKRP</sequence>
<evidence type="ECO:0000313" key="11">
    <source>
        <dbReference type="EMBL" id="NDY42667.1"/>
    </source>
</evidence>
<dbReference type="GO" id="GO:0015740">
    <property type="term" value="P:C4-dicarboxylate transport"/>
    <property type="evidence" value="ECO:0007669"/>
    <property type="project" value="TreeGrafter"/>
</dbReference>
<proteinExistence type="inferred from homology"/>
<feature type="transmembrane region" description="Helical" evidence="9">
    <location>
        <begin position="21"/>
        <end position="40"/>
    </location>
</feature>
<keyword evidence="5 9" id="KW-0812">Transmembrane</keyword>
<feature type="domain" description="Tripartite ATP-independent periplasmic transporters DctQ component" evidence="10">
    <location>
        <begin position="30"/>
        <end position="159"/>
    </location>
</feature>
<evidence type="ECO:0000256" key="9">
    <source>
        <dbReference type="SAM" id="Phobius"/>
    </source>
</evidence>
<comment type="subcellular location">
    <subcellularLocation>
        <location evidence="1">Cell inner membrane</location>
        <topology evidence="1">Multi-pass membrane protein</topology>
    </subcellularLocation>
</comment>
<evidence type="ECO:0000256" key="1">
    <source>
        <dbReference type="ARBA" id="ARBA00004429"/>
    </source>
</evidence>
<keyword evidence="4" id="KW-0997">Cell inner membrane</keyword>
<name>A0A6N9TT94_DISTH</name>
<dbReference type="InterPro" id="IPR007387">
    <property type="entry name" value="TRAP_DctQ"/>
</dbReference>
<dbReference type="EMBL" id="JAAGRR010000074">
    <property type="protein sequence ID" value="NDY42667.1"/>
    <property type="molecule type" value="Genomic_DNA"/>
</dbReference>
<reference evidence="11 12" key="1">
    <citation type="submission" date="2020-02" db="EMBL/GenBank/DDBJ databases">
        <title>Comparative genomics of sulfur disproportionating microorganisms.</title>
        <authorList>
            <person name="Ward L.M."/>
            <person name="Bertran E."/>
            <person name="Johnston D.T."/>
        </authorList>
    </citation>
    <scope>NUCLEOTIDE SEQUENCE [LARGE SCALE GENOMIC DNA]</scope>
    <source>
        <strain evidence="11 12">DSM 100025</strain>
    </source>
</reference>
<dbReference type="Pfam" id="PF04290">
    <property type="entry name" value="DctQ"/>
    <property type="match status" value="1"/>
</dbReference>
<dbReference type="PANTHER" id="PTHR35011:SF2">
    <property type="entry name" value="2,3-DIKETO-L-GULONATE TRAP TRANSPORTER SMALL PERMEASE PROTEIN YIAM"/>
    <property type="match status" value="1"/>
</dbReference>
<evidence type="ECO:0000259" key="10">
    <source>
        <dbReference type="Pfam" id="PF04290"/>
    </source>
</evidence>